<proteinExistence type="predicted"/>
<feature type="compositionally biased region" description="Polar residues" evidence="1">
    <location>
        <begin position="64"/>
        <end position="74"/>
    </location>
</feature>
<evidence type="ECO:0000256" key="1">
    <source>
        <dbReference type="SAM" id="MobiDB-lite"/>
    </source>
</evidence>
<comment type="caution">
    <text evidence="2">The sequence shown here is derived from an EMBL/GenBank/DDBJ whole genome shotgun (WGS) entry which is preliminary data.</text>
</comment>
<evidence type="ECO:0000313" key="2">
    <source>
        <dbReference type="EMBL" id="KAK0730818.1"/>
    </source>
</evidence>
<organism evidence="2 3">
    <name type="scientific">Lasiosphaeris hirsuta</name>
    <dbReference type="NCBI Taxonomy" id="260670"/>
    <lineage>
        <taxon>Eukaryota</taxon>
        <taxon>Fungi</taxon>
        <taxon>Dikarya</taxon>
        <taxon>Ascomycota</taxon>
        <taxon>Pezizomycotina</taxon>
        <taxon>Sordariomycetes</taxon>
        <taxon>Sordariomycetidae</taxon>
        <taxon>Sordariales</taxon>
        <taxon>Lasiosphaeriaceae</taxon>
        <taxon>Lasiosphaeris</taxon>
    </lineage>
</organism>
<gene>
    <name evidence="2" type="ORF">B0H67DRAFT_563001</name>
</gene>
<name>A0AA40ECZ5_9PEZI</name>
<accession>A0AA40ECZ5</accession>
<feature type="region of interest" description="Disordered" evidence="1">
    <location>
        <begin position="55"/>
        <end position="74"/>
    </location>
</feature>
<dbReference type="Proteomes" id="UP001172102">
    <property type="component" value="Unassembled WGS sequence"/>
</dbReference>
<dbReference type="EMBL" id="JAUKUA010000001">
    <property type="protein sequence ID" value="KAK0730818.1"/>
    <property type="molecule type" value="Genomic_DNA"/>
</dbReference>
<dbReference type="AlphaFoldDB" id="A0AA40ECZ5"/>
<protein>
    <submittedName>
        <fullName evidence="2">Uncharacterized protein</fullName>
    </submittedName>
</protein>
<keyword evidence="3" id="KW-1185">Reference proteome</keyword>
<reference evidence="2" key="1">
    <citation type="submission" date="2023-06" db="EMBL/GenBank/DDBJ databases">
        <title>Genome-scale phylogeny and comparative genomics of the fungal order Sordariales.</title>
        <authorList>
            <consortium name="Lawrence Berkeley National Laboratory"/>
            <person name="Hensen N."/>
            <person name="Bonometti L."/>
            <person name="Westerberg I."/>
            <person name="Brannstrom I.O."/>
            <person name="Guillou S."/>
            <person name="Cros-Aarteil S."/>
            <person name="Calhoun S."/>
            <person name="Haridas S."/>
            <person name="Kuo A."/>
            <person name="Mondo S."/>
            <person name="Pangilinan J."/>
            <person name="Riley R."/>
            <person name="Labutti K."/>
            <person name="Andreopoulos B."/>
            <person name="Lipzen A."/>
            <person name="Chen C."/>
            <person name="Yanf M."/>
            <person name="Daum C."/>
            <person name="Ng V."/>
            <person name="Clum A."/>
            <person name="Steindorff A."/>
            <person name="Ohm R."/>
            <person name="Martin F."/>
            <person name="Silar P."/>
            <person name="Natvig D."/>
            <person name="Lalanne C."/>
            <person name="Gautier V."/>
            <person name="Ament-Velasquez S.L."/>
            <person name="Kruys A."/>
            <person name="Hutchinson M.I."/>
            <person name="Powell A.J."/>
            <person name="Barry K."/>
            <person name="Miller A.N."/>
            <person name="Grigoriev I.V."/>
            <person name="Debuchy R."/>
            <person name="Gladieux P."/>
            <person name="Thoren M.H."/>
            <person name="Johannesson H."/>
        </authorList>
    </citation>
    <scope>NUCLEOTIDE SEQUENCE</scope>
    <source>
        <strain evidence="2">SMH4607-1</strain>
    </source>
</reference>
<sequence length="74" mass="8243">MMVLVGHNAQNSSLTGQQYVSVSDTCHSIPAYHYMGKEGSTISITFRLCSAPQNTHHHEHQEYRSATLNTPNRA</sequence>
<evidence type="ECO:0000313" key="3">
    <source>
        <dbReference type="Proteomes" id="UP001172102"/>
    </source>
</evidence>